<evidence type="ECO:0000313" key="2">
    <source>
        <dbReference type="EMBL" id="KAK2575560.1"/>
    </source>
</evidence>
<name>A0AAD9R9Z2_9HYME</name>
<organism evidence="2 3">
    <name type="scientific">Odynerus spinipes</name>
    <dbReference type="NCBI Taxonomy" id="1348599"/>
    <lineage>
        <taxon>Eukaryota</taxon>
        <taxon>Metazoa</taxon>
        <taxon>Ecdysozoa</taxon>
        <taxon>Arthropoda</taxon>
        <taxon>Hexapoda</taxon>
        <taxon>Insecta</taxon>
        <taxon>Pterygota</taxon>
        <taxon>Neoptera</taxon>
        <taxon>Endopterygota</taxon>
        <taxon>Hymenoptera</taxon>
        <taxon>Apocrita</taxon>
        <taxon>Aculeata</taxon>
        <taxon>Vespoidea</taxon>
        <taxon>Vespidae</taxon>
        <taxon>Eumeninae</taxon>
        <taxon>Odynerus</taxon>
    </lineage>
</organism>
<reference evidence="2" key="2">
    <citation type="journal article" date="2023" name="Commun. Biol.">
        <title>Intrasexual cuticular hydrocarbon dimorphism in a wasp sheds light on hydrocarbon biosynthesis genes in Hymenoptera.</title>
        <authorList>
            <person name="Moris V.C."/>
            <person name="Podsiadlowski L."/>
            <person name="Martin S."/>
            <person name="Oeyen J.P."/>
            <person name="Donath A."/>
            <person name="Petersen M."/>
            <person name="Wilbrandt J."/>
            <person name="Misof B."/>
            <person name="Liedtke D."/>
            <person name="Thamm M."/>
            <person name="Scheiner R."/>
            <person name="Schmitt T."/>
            <person name="Niehuis O."/>
        </authorList>
    </citation>
    <scope>NUCLEOTIDE SEQUENCE</scope>
    <source>
        <strain evidence="2">GBR_01_08_01A</strain>
    </source>
</reference>
<dbReference type="Proteomes" id="UP001258017">
    <property type="component" value="Unassembled WGS sequence"/>
</dbReference>
<evidence type="ECO:0000256" key="1">
    <source>
        <dbReference type="SAM" id="MobiDB-lite"/>
    </source>
</evidence>
<protein>
    <submittedName>
        <fullName evidence="2">Uncharacterized protein</fullName>
    </submittedName>
</protein>
<gene>
    <name evidence="2" type="ORF">KPH14_011277</name>
</gene>
<evidence type="ECO:0000313" key="3">
    <source>
        <dbReference type="Proteomes" id="UP001258017"/>
    </source>
</evidence>
<dbReference type="AlphaFoldDB" id="A0AAD9R9Z2"/>
<dbReference type="EMBL" id="JAIFRP010004413">
    <property type="protein sequence ID" value="KAK2575560.1"/>
    <property type="molecule type" value="Genomic_DNA"/>
</dbReference>
<keyword evidence="3" id="KW-1185">Reference proteome</keyword>
<feature type="region of interest" description="Disordered" evidence="1">
    <location>
        <begin position="86"/>
        <end position="107"/>
    </location>
</feature>
<reference evidence="2" key="1">
    <citation type="submission" date="2021-08" db="EMBL/GenBank/DDBJ databases">
        <authorList>
            <person name="Misof B."/>
            <person name="Oliver O."/>
            <person name="Podsiadlowski L."/>
            <person name="Donath A."/>
            <person name="Peters R."/>
            <person name="Mayer C."/>
            <person name="Rust J."/>
            <person name="Gunkel S."/>
            <person name="Lesny P."/>
            <person name="Martin S."/>
            <person name="Oeyen J.P."/>
            <person name="Petersen M."/>
            <person name="Panagiotis P."/>
            <person name="Wilbrandt J."/>
            <person name="Tanja T."/>
        </authorList>
    </citation>
    <scope>NUCLEOTIDE SEQUENCE</scope>
    <source>
        <strain evidence="2">GBR_01_08_01A</strain>
        <tissue evidence="2">Thorax + abdomen</tissue>
    </source>
</reference>
<accession>A0AAD9R9Z2</accession>
<sequence>MERVLDGGSFLLVFALPGTIAFNVGHVEFDSRPPSGKETHKSYPGPIKWQNFSSTFSGQFYEDSGSSSDHSDLTPTLQKSFVDISTDPQKVRPNGSDVRQDIRRSHPGVSVLRRPKIDIGVFKVLPPAASPKNADRVVSIG</sequence>
<proteinExistence type="predicted"/>
<comment type="caution">
    <text evidence="2">The sequence shown here is derived from an EMBL/GenBank/DDBJ whole genome shotgun (WGS) entry which is preliminary data.</text>
</comment>